<protein>
    <submittedName>
        <fullName evidence="2">AGR388Wp</fullName>
    </submittedName>
</protein>
<dbReference type="FunCoup" id="Q74Z18">
    <property type="interactions" value="85"/>
</dbReference>
<organism evidence="2 3">
    <name type="scientific">Eremothecium gossypii (strain ATCC 10895 / CBS 109.51 / FGSC 9923 / NRRL Y-1056)</name>
    <name type="common">Yeast</name>
    <name type="synonym">Ashbya gossypii</name>
    <dbReference type="NCBI Taxonomy" id="284811"/>
    <lineage>
        <taxon>Eukaryota</taxon>
        <taxon>Fungi</taxon>
        <taxon>Dikarya</taxon>
        <taxon>Ascomycota</taxon>
        <taxon>Saccharomycotina</taxon>
        <taxon>Saccharomycetes</taxon>
        <taxon>Saccharomycetales</taxon>
        <taxon>Saccharomycetaceae</taxon>
        <taxon>Eremothecium</taxon>
    </lineage>
</organism>
<dbReference type="EMBL" id="AE016820">
    <property type="protein sequence ID" value="AAS54878.1"/>
    <property type="molecule type" value="Genomic_DNA"/>
</dbReference>
<accession>Q74Z18</accession>
<keyword evidence="1" id="KW-0472">Membrane</keyword>
<reference evidence="2 3" key="1">
    <citation type="journal article" date="2004" name="Science">
        <title>The Ashbya gossypii genome as a tool for mapping the ancient Saccharomyces cerevisiae genome.</title>
        <authorList>
            <person name="Dietrich F.S."/>
            <person name="Voegeli S."/>
            <person name="Brachat S."/>
            <person name="Lerch A."/>
            <person name="Gates K."/>
            <person name="Steiner S."/>
            <person name="Mohr C."/>
            <person name="Pohlmann R."/>
            <person name="Luedi P."/>
            <person name="Choi S."/>
            <person name="Wing R.A."/>
            <person name="Flavier A."/>
            <person name="Gaffney T.D."/>
            <person name="Philippsen P."/>
        </authorList>
    </citation>
    <scope>NUCLEOTIDE SEQUENCE [LARGE SCALE GENOMIC DNA]</scope>
    <source>
        <strain evidence="3">ATCC 10895 / CBS 109.51 / FGSC 9923 / NRRL Y-1056</strain>
    </source>
</reference>
<dbReference type="AlphaFoldDB" id="Q74Z18"/>
<evidence type="ECO:0000256" key="1">
    <source>
        <dbReference type="SAM" id="Phobius"/>
    </source>
</evidence>
<keyword evidence="1" id="KW-1133">Transmembrane helix</keyword>
<reference evidence="3" key="2">
    <citation type="journal article" date="2013" name="G3 (Bethesda)">
        <title>Genomes of Ashbya fungi isolated from insects reveal four mating-type loci, numerous translocations, lack of transposons, and distinct gene duplications.</title>
        <authorList>
            <person name="Dietrich F.S."/>
            <person name="Voegeli S."/>
            <person name="Kuo S."/>
            <person name="Philippsen P."/>
        </authorList>
    </citation>
    <scope>GENOME REANNOTATION</scope>
    <source>
        <strain evidence="3">ATCC 10895 / CBS 109.51 / FGSC 9923 / NRRL Y-1056</strain>
    </source>
</reference>
<evidence type="ECO:0000313" key="3">
    <source>
        <dbReference type="Proteomes" id="UP000000591"/>
    </source>
</evidence>
<proteinExistence type="predicted"/>
<sequence>MADHCDSGGRGCAAGSRGKSEKVAHNCTKGRRGREHGMYILLYFAAVLAVLIIAVLLPVVSGVLSYRVRRPATADDRSRNREGDSRAVDVALNATTGRDAAACNRDGLQRRVLGRYSDDPSVFDYDVDELIAEELAQERRDEELLRLAEQAGNDQGKLV</sequence>
<dbReference type="Proteomes" id="UP000000591">
    <property type="component" value="Chromosome VII"/>
</dbReference>
<dbReference type="RefSeq" id="NP_987054.1">
    <property type="nucleotide sequence ID" value="NM_212116.1"/>
</dbReference>
<name>Q74Z18_EREGS</name>
<dbReference type="InParanoid" id="Q74Z18"/>
<dbReference type="HOGENOM" id="CLU_1668970_0_0_1"/>
<feature type="transmembrane region" description="Helical" evidence="1">
    <location>
        <begin position="40"/>
        <end position="60"/>
    </location>
</feature>
<keyword evidence="3" id="KW-1185">Reference proteome</keyword>
<keyword evidence="1" id="KW-0812">Transmembrane</keyword>
<evidence type="ECO:0000313" key="2">
    <source>
        <dbReference type="EMBL" id="AAS54878.1"/>
    </source>
</evidence>
<gene>
    <name evidence="2" type="ORF">AGOS_AGR388W</name>
</gene>
<dbReference type="KEGG" id="ago:AGOS_AGR388W"/>
<dbReference type="OMA" id="MDIFAYF"/>
<dbReference type="GeneID" id="4623358"/>